<reference evidence="5" key="1">
    <citation type="journal article" date="2014" name="Genome Biol.">
        <title>Genome analysis of a major urban malaria vector mosquito, Anopheles stephensi.</title>
        <authorList>
            <person name="Jiang X."/>
            <person name="Peery A."/>
            <person name="Hall A.B."/>
            <person name="Sharma A."/>
            <person name="Chen X.G."/>
            <person name="Waterhouse R.M."/>
            <person name="Komissarov A."/>
            <person name="Riehle M.M."/>
            <person name="Shouche Y."/>
            <person name="Sharakhova M.V."/>
            <person name="Lawson D."/>
            <person name="Pakpour N."/>
            <person name="Arensburger P."/>
            <person name="Davidson V.L."/>
            <person name="Eiglmeier K."/>
            <person name="Emrich S."/>
            <person name="George P."/>
            <person name="Kennedy R.C."/>
            <person name="Mane S.P."/>
            <person name="Maslen G."/>
            <person name="Oringanje C."/>
            <person name="Qi Y."/>
            <person name="Settlage R."/>
            <person name="Tojo M."/>
            <person name="Tubio J.M."/>
            <person name="Unger M.F."/>
            <person name="Wang B."/>
            <person name="Vernick K.D."/>
            <person name="Ribeiro J.M."/>
            <person name="James A.A."/>
            <person name="Michel K."/>
            <person name="Riehle M.A."/>
            <person name="Luckhart S."/>
            <person name="Sharakhov I.V."/>
            <person name="Tu Z."/>
        </authorList>
    </citation>
    <scope>NUCLEOTIDE SEQUENCE [LARGE SCALE GENOMIC DNA]</scope>
    <source>
        <strain evidence="5">Indian</strain>
    </source>
</reference>
<dbReference type="PANTHER" id="PTHR44229">
    <property type="entry name" value="15-HYDROXYPROSTAGLANDIN DEHYDROGENASE [NAD(+)]"/>
    <property type="match status" value="1"/>
</dbReference>
<dbReference type="InterPro" id="IPR036291">
    <property type="entry name" value="NAD(P)-bd_dom_sf"/>
</dbReference>
<comment type="similarity">
    <text evidence="1 3">Belongs to the short-chain dehydrogenases/reductases (SDR) family.</text>
</comment>
<keyword evidence="2" id="KW-0560">Oxidoreductase</keyword>
<dbReference type="PROSITE" id="PS00061">
    <property type="entry name" value="ADH_SHORT"/>
    <property type="match status" value="1"/>
</dbReference>
<dbReference type="InterPro" id="IPR002347">
    <property type="entry name" value="SDR_fam"/>
</dbReference>
<evidence type="ECO:0000256" key="2">
    <source>
        <dbReference type="ARBA" id="ARBA00023002"/>
    </source>
</evidence>
<organism evidence="4 5">
    <name type="scientific">Anopheles stephensi</name>
    <name type="common">Indo-Pakistan malaria mosquito</name>
    <dbReference type="NCBI Taxonomy" id="30069"/>
    <lineage>
        <taxon>Eukaryota</taxon>
        <taxon>Metazoa</taxon>
        <taxon>Ecdysozoa</taxon>
        <taxon>Arthropoda</taxon>
        <taxon>Hexapoda</taxon>
        <taxon>Insecta</taxon>
        <taxon>Pterygota</taxon>
        <taxon>Neoptera</taxon>
        <taxon>Endopterygota</taxon>
        <taxon>Diptera</taxon>
        <taxon>Nematocera</taxon>
        <taxon>Culicoidea</taxon>
        <taxon>Culicidae</taxon>
        <taxon>Anophelinae</taxon>
        <taxon>Anopheles</taxon>
    </lineage>
</organism>
<evidence type="ECO:0000313" key="5">
    <source>
        <dbReference type="Proteomes" id="UP000076408"/>
    </source>
</evidence>
<dbReference type="GO" id="GO:0005737">
    <property type="term" value="C:cytoplasm"/>
    <property type="evidence" value="ECO:0007669"/>
    <property type="project" value="TreeGrafter"/>
</dbReference>
<evidence type="ECO:0000256" key="3">
    <source>
        <dbReference type="RuleBase" id="RU000363"/>
    </source>
</evidence>
<name>A0A182Y2A4_ANOST</name>
<dbReference type="VEuPathDB" id="VectorBase:ASTEI20_037110"/>
<evidence type="ECO:0000313" key="4">
    <source>
        <dbReference type="EnsemblMetazoa" id="ASTEI02590-PA"/>
    </source>
</evidence>
<dbReference type="Gene3D" id="3.40.50.720">
    <property type="entry name" value="NAD(P)-binding Rossmann-like Domain"/>
    <property type="match status" value="1"/>
</dbReference>
<dbReference type="Pfam" id="PF00106">
    <property type="entry name" value="adh_short"/>
    <property type="match status" value="1"/>
</dbReference>
<dbReference type="InterPro" id="IPR020904">
    <property type="entry name" value="Sc_DH/Rdtase_CS"/>
</dbReference>
<dbReference type="VEuPathDB" id="VectorBase:ASTEI02590"/>
<sequence length="258" mass="27710">MSLDGLNAVVFGGCGGIGIAIGQRLLQEGVKKLFILDVAELSDANLARLREHSRDAQLLCKACDVSNRTELKQILEKDVLEALGCVDILVNSAGIVEDEVPDKVIAVNLTGVINSCLIALTKMSRANGGKGGVIVNVASIAGLEPVTFLPTYCATKHGIVGFTRSLGVQPVFNETGVKFITICPGGTRTPMFQNCKILYTEVKVLQKMFQELKRYKPQSPDAVADCVIQAILKGENGSTWICNDGEISVHSFPQSKYL</sequence>
<keyword evidence="5" id="KW-1185">Reference proteome</keyword>
<dbReference type="PRINTS" id="PR01167">
    <property type="entry name" value="INSADHFAMILY"/>
</dbReference>
<dbReference type="EnsemblMetazoa" id="ASTEI02590-RA">
    <property type="protein sequence ID" value="ASTEI02590-PA"/>
    <property type="gene ID" value="ASTEI02590"/>
</dbReference>
<reference evidence="4" key="2">
    <citation type="submission" date="2020-05" db="UniProtKB">
        <authorList>
            <consortium name="EnsemblMetazoa"/>
        </authorList>
    </citation>
    <scope>IDENTIFICATION</scope>
    <source>
        <strain evidence="4">Indian</strain>
    </source>
</reference>
<dbReference type="FunFam" id="3.40.50.720:FF:000149">
    <property type="entry name" value="15-hydroxyprostaglandin dehydrogenase [NAD(+)]"/>
    <property type="match status" value="1"/>
</dbReference>
<dbReference type="SUPFAM" id="SSF51735">
    <property type="entry name" value="NAD(P)-binding Rossmann-fold domains"/>
    <property type="match status" value="1"/>
</dbReference>
<evidence type="ECO:0000256" key="1">
    <source>
        <dbReference type="ARBA" id="ARBA00006484"/>
    </source>
</evidence>
<protein>
    <submittedName>
        <fullName evidence="4">Uncharacterized protein</fullName>
    </submittedName>
</protein>
<dbReference type="PANTHER" id="PTHR44229:SF8">
    <property type="entry name" value="ALCOHOL DEHYDROGENASE-RELATED"/>
    <property type="match status" value="1"/>
</dbReference>
<dbReference type="OMA" id="STWICND"/>
<dbReference type="PRINTS" id="PR00080">
    <property type="entry name" value="SDRFAMILY"/>
</dbReference>
<dbReference type="AlphaFoldDB" id="A0A182Y2A4"/>
<dbReference type="Proteomes" id="UP000076408">
    <property type="component" value="Unassembled WGS sequence"/>
</dbReference>
<dbReference type="GO" id="GO:0016616">
    <property type="term" value="F:oxidoreductase activity, acting on the CH-OH group of donors, NAD or NADP as acceptor"/>
    <property type="evidence" value="ECO:0007669"/>
    <property type="project" value="TreeGrafter"/>
</dbReference>
<proteinExistence type="inferred from homology"/>
<accession>A0A182Y2A4</accession>
<dbReference type="STRING" id="30069.A0A182Y2A4"/>
<dbReference type="VEuPathDB" id="VectorBase:ASTE008316"/>